<keyword evidence="10 14" id="KW-1133">Transmembrane helix</keyword>
<keyword evidence="9" id="KW-0862">Zinc</keyword>
<feature type="domain" description="RING-type" evidence="15">
    <location>
        <begin position="430"/>
        <end position="480"/>
    </location>
</feature>
<dbReference type="GO" id="GO:0016020">
    <property type="term" value="C:membrane"/>
    <property type="evidence" value="ECO:0007669"/>
    <property type="project" value="UniProtKB-SubCell"/>
</dbReference>
<keyword evidence="17" id="KW-1185">Reference proteome</keyword>
<dbReference type="Gene3D" id="3.30.40.10">
    <property type="entry name" value="Zinc/RING finger domain, C3HC4 (zinc finger)"/>
    <property type="match status" value="1"/>
</dbReference>
<gene>
    <name evidence="16" type="ORF">UTRI_03769_B</name>
</gene>
<keyword evidence="5 14" id="KW-0812">Transmembrane</keyword>
<keyword evidence="4" id="KW-0808">Transferase</keyword>
<evidence type="ECO:0000313" key="16">
    <source>
        <dbReference type="EMBL" id="SPO23704.1"/>
    </source>
</evidence>
<evidence type="ECO:0000256" key="10">
    <source>
        <dbReference type="ARBA" id="ARBA00022989"/>
    </source>
</evidence>
<dbReference type="AlphaFoldDB" id="A0A5C3DZ20"/>
<proteinExistence type="predicted"/>
<reference evidence="16 17" key="1">
    <citation type="submission" date="2018-03" db="EMBL/GenBank/DDBJ databases">
        <authorList>
            <person name="Guldener U."/>
        </authorList>
    </citation>
    <scope>NUCLEOTIDE SEQUENCE [LARGE SCALE GENOMIC DNA]</scope>
    <source>
        <strain evidence="16 17">NBRC100155</strain>
    </source>
</reference>
<feature type="compositionally biased region" description="Polar residues" evidence="13">
    <location>
        <begin position="20"/>
        <end position="32"/>
    </location>
</feature>
<evidence type="ECO:0000256" key="8">
    <source>
        <dbReference type="ARBA" id="ARBA00022786"/>
    </source>
</evidence>
<feature type="region of interest" description="Disordered" evidence="13">
    <location>
        <begin position="276"/>
        <end position="411"/>
    </location>
</feature>
<dbReference type="GO" id="GO:0006511">
    <property type="term" value="P:ubiquitin-dependent protein catabolic process"/>
    <property type="evidence" value="ECO:0007669"/>
    <property type="project" value="TreeGrafter"/>
</dbReference>
<evidence type="ECO:0000256" key="11">
    <source>
        <dbReference type="ARBA" id="ARBA00023136"/>
    </source>
</evidence>
<dbReference type="InterPro" id="IPR013083">
    <property type="entry name" value="Znf_RING/FYVE/PHD"/>
</dbReference>
<feature type="compositionally biased region" description="Low complexity" evidence="13">
    <location>
        <begin position="368"/>
        <end position="400"/>
    </location>
</feature>
<dbReference type="EMBL" id="OOIN01000006">
    <property type="protein sequence ID" value="SPO23704.1"/>
    <property type="molecule type" value="Genomic_DNA"/>
</dbReference>
<dbReference type="PANTHER" id="PTHR45977:SF4">
    <property type="entry name" value="RING-TYPE DOMAIN-CONTAINING PROTEIN"/>
    <property type="match status" value="1"/>
</dbReference>
<evidence type="ECO:0000256" key="3">
    <source>
        <dbReference type="ARBA" id="ARBA00012483"/>
    </source>
</evidence>
<evidence type="ECO:0000256" key="7">
    <source>
        <dbReference type="ARBA" id="ARBA00022771"/>
    </source>
</evidence>
<dbReference type="Proteomes" id="UP000324022">
    <property type="component" value="Unassembled WGS sequence"/>
</dbReference>
<evidence type="ECO:0000256" key="13">
    <source>
        <dbReference type="SAM" id="MobiDB-lite"/>
    </source>
</evidence>
<feature type="transmembrane region" description="Helical" evidence="14">
    <location>
        <begin position="65"/>
        <end position="85"/>
    </location>
</feature>
<evidence type="ECO:0000256" key="12">
    <source>
        <dbReference type="PROSITE-ProRule" id="PRU00175"/>
    </source>
</evidence>
<dbReference type="PROSITE" id="PS50089">
    <property type="entry name" value="ZF_RING_2"/>
    <property type="match status" value="1"/>
</dbReference>
<feature type="compositionally biased region" description="Polar residues" evidence="13">
    <location>
        <begin position="515"/>
        <end position="533"/>
    </location>
</feature>
<feature type="region of interest" description="Disordered" evidence="13">
    <location>
        <begin position="509"/>
        <end position="592"/>
    </location>
</feature>
<feature type="compositionally biased region" description="Polar residues" evidence="13">
    <location>
        <begin position="578"/>
        <end position="592"/>
    </location>
</feature>
<evidence type="ECO:0000256" key="4">
    <source>
        <dbReference type="ARBA" id="ARBA00022679"/>
    </source>
</evidence>
<dbReference type="CDD" id="cd16448">
    <property type="entry name" value="RING-H2"/>
    <property type="match status" value="1"/>
</dbReference>
<dbReference type="Pfam" id="PF13639">
    <property type="entry name" value="zf-RING_2"/>
    <property type="match status" value="1"/>
</dbReference>
<dbReference type="SUPFAM" id="SSF57850">
    <property type="entry name" value="RING/U-box"/>
    <property type="match status" value="1"/>
</dbReference>
<evidence type="ECO:0000256" key="9">
    <source>
        <dbReference type="ARBA" id="ARBA00022833"/>
    </source>
</evidence>
<keyword evidence="6" id="KW-0479">Metal-binding</keyword>
<evidence type="ECO:0000256" key="6">
    <source>
        <dbReference type="ARBA" id="ARBA00022723"/>
    </source>
</evidence>
<feature type="transmembrane region" description="Helical" evidence="14">
    <location>
        <begin position="222"/>
        <end position="240"/>
    </location>
</feature>
<evidence type="ECO:0000256" key="2">
    <source>
        <dbReference type="ARBA" id="ARBA00004141"/>
    </source>
</evidence>
<comment type="subcellular location">
    <subcellularLocation>
        <location evidence="2">Membrane</location>
        <topology evidence="2">Multi-pass membrane protein</topology>
    </subcellularLocation>
</comment>
<dbReference type="SMART" id="SM00744">
    <property type="entry name" value="RINGv"/>
    <property type="match status" value="1"/>
</dbReference>
<evidence type="ECO:0000256" key="1">
    <source>
        <dbReference type="ARBA" id="ARBA00000900"/>
    </source>
</evidence>
<keyword evidence="7 12" id="KW-0863">Zinc-finger</keyword>
<dbReference type="InterPro" id="IPR001841">
    <property type="entry name" value="Znf_RING"/>
</dbReference>
<dbReference type="InterPro" id="IPR011016">
    <property type="entry name" value="Znf_RING-CH"/>
</dbReference>
<evidence type="ECO:0000256" key="14">
    <source>
        <dbReference type="SAM" id="Phobius"/>
    </source>
</evidence>
<feature type="transmembrane region" description="Helical" evidence="14">
    <location>
        <begin position="166"/>
        <end position="186"/>
    </location>
</feature>
<evidence type="ECO:0000256" key="5">
    <source>
        <dbReference type="ARBA" id="ARBA00022692"/>
    </source>
</evidence>
<name>A0A5C3DZ20_9BASI</name>
<keyword evidence="11 14" id="KW-0472">Membrane</keyword>
<evidence type="ECO:0000259" key="15">
    <source>
        <dbReference type="PROSITE" id="PS50089"/>
    </source>
</evidence>
<evidence type="ECO:0000313" key="17">
    <source>
        <dbReference type="Proteomes" id="UP000324022"/>
    </source>
</evidence>
<feature type="region of interest" description="Disordered" evidence="13">
    <location>
        <begin position="1"/>
        <end position="32"/>
    </location>
</feature>
<accession>A0A5C3DZ20</accession>
<dbReference type="GO" id="GO:0008270">
    <property type="term" value="F:zinc ion binding"/>
    <property type="evidence" value="ECO:0007669"/>
    <property type="project" value="UniProtKB-KW"/>
</dbReference>
<protein>
    <recommendedName>
        <fullName evidence="3">RING-type E3 ubiquitin transferase</fullName>
        <ecNumber evidence="3">2.3.2.27</ecNumber>
    </recommendedName>
</protein>
<dbReference type="GO" id="GO:0016567">
    <property type="term" value="P:protein ubiquitination"/>
    <property type="evidence" value="ECO:0007669"/>
    <property type="project" value="TreeGrafter"/>
</dbReference>
<dbReference type="OrthoDB" id="8062037at2759"/>
<dbReference type="PANTHER" id="PTHR45977">
    <property type="entry name" value="TARGET OF ERK KINASE MPK-1"/>
    <property type="match status" value="1"/>
</dbReference>
<comment type="catalytic activity">
    <reaction evidence="1">
        <text>S-ubiquitinyl-[E2 ubiquitin-conjugating enzyme]-L-cysteine + [acceptor protein]-L-lysine = [E2 ubiquitin-conjugating enzyme]-L-cysteine + N(6)-ubiquitinyl-[acceptor protein]-L-lysine.</text>
        <dbReference type="EC" id="2.3.2.27"/>
    </reaction>
</comment>
<keyword evidence="8" id="KW-0833">Ubl conjugation pathway</keyword>
<dbReference type="EC" id="2.3.2.27" evidence="3"/>
<organism evidence="16 17">
    <name type="scientific">Ustilago trichophora</name>
    <dbReference type="NCBI Taxonomy" id="86804"/>
    <lineage>
        <taxon>Eukaryota</taxon>
        <taxon>Fungi</taxon>
        <taxon>Dikarya</taxon>
        <taxon>Basidiomycota</taxon>
        <taxon>Ustilaginomycotina</taxon>
        <taxon>Ustilaginomycetes</taxon>
        <taxon>Ustilaginales</taxon>
        <taxon>Ustilaginaceae</taxon>
        <taxon>Ustilago</taxon>
    </lineage>
</organism>
<sequence>MSTNAEPATAIVNGDRPSHALNTARNTTAQQDRPSLTEALTLRRNLLQSLWIGVRQLPRGRRIILMIRLCVSFAQIVAFIPILALPGSHRVSPSHEQGRVCDPDSLFKYLVVHIVRLALDIPVELYLGLSPHRTRQGRRAGPEARAIAERDRPLGSEYLDLKVGKISTLLGIASLVIFFVGNAIVYSSTECSQRPADAVPLFWAALASLIVVYIFIVEIAVLAFLIVCALPLLIVVLRALGLNHRLPQRELHPETGKIDQEEVDKRLKLVYYTPAEEEEGQGGVDATGETAGSSGVEPGAQSSDANEEAKQSADANGAGSIRPGLGSRRPTQDTIQSTPHPALGRFSRLTRILVARRRSSAPSGGGRKSPATPPHTTTTTTTTSSSSSSSNTPRTEPTSTAPTSNNNKAKANRHKLKYPLHPLPAHRATCPICLCDFEEPSPDAEEEPEPLRLLECGHVMHRSCVDQWLTTVSGRCPVCQRAVVPGDEPEARREGDDAETARRVAEVARDDAQMVETQQQQQDSVGENHTTAITAAPPLSGETLASSQTPTPAPVANTTPAKEEEEAIFESHELQPLPSCSSASSRPTRPES</sequence>
<dbReference type="GO" id="GO:0061630">
    <property type="term" value="F:ubiquitin protein ligase activity"/>
    <property type="evidence" value="ECO:0007669"/>
    <property type="project" value="UniProtKB-EC"/>
</dbReference>
<dbReference type="SMART" id="SM00184">
    <property type="entry name" value="RING"/>
    <property type="match status" value="1"/>
</dbReference>